<evidence type="ECO:0000313" key="7">
    <source>
        <dbReference type="Proteomes" id="UP000184191"/>
    </source>
</evidence>
<dbReference type="Proteomes" id="UP000184191">
    <property type="component" value="Unassembled WGS sequence"/>
</dbReference>
<dbReference type="OrthoDB" id="7854060at2"/>
<evidence type="ECO:0000256" key="1">
    <source>
        <dbReference type="ARBA" id="ARBA00022617"/>
    </source>
</evidence>
<evidence type="ECO:0000256" key="3">
    <source>
        <dbReference type="ARBA" id="ARBA00023004"/>
    </source>
</evidence>
<dbReference type="InterPro" id="IPR036909">
    <property type="entry name" value="Cyt_c-like_dom_sf"/>
</dbReference>
<dbReference type="STRING" id="1054996.SAMN05444414_10455"/>
<dbReference type="GO" id="GO:0046872">
    <property type="term" value="F:metal ion binding"/>
    <property type="evidence" value="ECO:0007669"/>
    <property type="project" value="UniProtKB-KW"/>
</dbReference>
<dbReference type="PROSITE" id="PS51007">
    <property type="entry name" value="CYTC"/>
    <property type="match status" value="1"/>
</dbReference>
<dbReference type="GO" id="GO:0009055">
    <property type="term" value="F:electron transfer activity"/>
    <property type="evidence" value="ECO:0007669"/>
    <property type="project" value="InterPro"/>
</dbReference>
<dbReference type="GO" id="GO:0020037">
    <property type="term" value="F:heme binding"/>
    <property type="evidence" value="ECO:0007669"/>
    <property type="project" value="InterPro"/>
</dbReference>
<organism evidence="6 7">
    <name type="scientific">Roseovarius marisflavi</name>
    <dbReference type="NCBI Taxonomy" id="1054996"/>
    <lineage>
        <taxon>Bacteria</taxon>
        <taxon>Pseudomonadati</taxon>
        <taxon>Pseudomonadota</taxon>
        <taxon>Alphaproteobacteria</taxon>
        <taxon>Rhodobacterales</taxon>
        <taxon>Roseobacteraceae</taxon>
        <taxon>Roseovarius</taxon>
    </lineage>
</organism>
<dbReference type="InterPro" id="IPR009056">
    <property type="entry name" value="Cyt_c-like_dom"/>
</dbReference>
<gene>
    <name evidence="6" type="ORF">SAMN05444414_10455</name>
</gene>
<keyword evidence="3 4" id="KW-0408">Iron</keyword>
<dbReference type="RefSeq" id="WP_073195877.1">
    <property type="nucleotide sequence ID" value="NZ_FRBN01000004.1"/>
</dbReference>
<keyword evidence="7" id="KW-1185">Reference proteome</keyword>
<sequence>MRKPIIFIGVVAVGIAAYFLAQPPKPTPAPAAGQAGAIASVRLPETLSPDASIGKTAYQAKCANCHGDNAAGKHGVGPPLVHKVYEPSHHGDEAFQRAAALGVRGHHWPFGDMPPIKGVTRADVTMIVAYVRDLQRFNGIN</sequence>
<name>A0A1M6XDI8_9RHOB</name>
<evidence type="ECO:0000313" key="6">
    <source>
        <dbReference type="EMBL" id="SHL04016.1"/>
    </source>
</evidence>
<proteinExistence type="predicted"/>
<dbReference type="Pfam" id="PF00034">
    <property type="entry name" value="Cytochrom_C"/>
    <property type="match status" value="1"/>
</dbReference>
<feature type="domain" description="Cytochrome c" evidence="5">
    <location>
        <begin position="49"/>
        <end position="135"/>
    </location>
</feature>
<keyword evidence="2 4" id="KW-0479">Metal-binding</keyword>
<dbReference type="SUPFAM" id="SSF46626">
    <property type="entry name" value="Cytochrome c"/>
    <property type="match status" value="1"/>
</dbReference>
<reference evidence="7" key="1">
    <citation type="submission" date="2016-11" db="EMBL/GenBank/DDBJ databases">
        <authorList>
            <person name="Varghese N."/>
            <person name="Submissions S."/>
        </authorList>
    </citation>
    <scope>NUCLEOTIDE SEQUENCE [LARGE SCALE GENOMIC DNA]</scope>
    <source>
        <strain evidence="7">DSM 29327</strain>
    </source>
</reference>
<dbReference type="Gene3D" id="1.10.760.10">
    <property type="entry name" value="Cytochrome c-like domain"/>
    <property type="match status" value="1"/>
</dbReference>
<keyword evidence="1 4" id="KW-0349">Heme</keyword>
<evidence type="ECO:0000256" key="2">
    <source>
        <dbReference type="ARBA" id="ARBA00022723"/>
    </source>
</evidence>
<dbReference type="EMBL" id="FRBN01000004">
    <property type="protein sequence ID" value="SHL04016.1"/>
    <property type="molecule type" value="Genomic_DNA"/>
</dbReference>
<accession>A0A1M6XDI8</accession>
<evidence type="ECO:0000259" key="5">
    <source>
        <dbReference type="PROSITE" id="PS51007"/>
    </source>
</evidence>
<protein>
    <submittedName>
        <fullName evidence="6">Cytochrome C oxidase, cbb3-type, subunit III</fullName>
    </submittedName>
</protein>
<evidence type="ECO:0000256" key="4">
    <source>
        <dbReference type="PROSITE-ProRule" id="PRU00433"/>
    </source>
</evidence>
<dbReference type="AlphaFoldDB" id="A0A1M6XDI8"/>